<feature type="region of interest" description="Disordered" evidence="1">
    <location>
        <begin position="1"/>
        <end position="60"/>
    </location>
</feature>
<feature type="transmembrane region" description="Helical" evidence="2">
    <location>
        <begin position="241"/>
        <end position="258"/>
    </location>
</feature>
<feature type="compositionally biased region" description="Low complexity" evidence="1">
    <location>
        <begin position="147"/>
        <end position="157"/>
    </location>
</feature>
<dbReference type="Proteomes" id="UP000324222">
    <property type="component" value="Unassembled WGS sequence"/>
</dbReference>
<protein>
    <submittedName>
        <fullName evidence="3">Uncharacterized protein</fullName>
    </submittedName>
</protein>
<evidence type="ECO:0000313" key="3">
    <source>
        <dbReference type="EMBL" id="MPC31700.1"/>
    </source>
</evidence>
<feature type="compositionally biased region" description="Acidic residues" evidence="1">
    <location>
        <begin position="105"/>
        <end position="121"/>
    </location>
</feature>
<evidence type="ECO:0000256" key="2">
    <source>
        <dbReference type="SAM" id="Phobius"/>
    </source>
</evidence>
<gene>
    <name evidence="3" type="ORF">E2C01_024996</name>
</gene>
<evidence type="ECO:0000256" key="1">
    <source>
        <dbReference type="SAM" id="MobiDB-lite"/>
    </source>
</evidence>
<keyword evidence="2" id="KW-0472">Membrane</keyword>
<accession>A0A5B7EBW6</accession>
<proteinExistence type="predicted"/>
<dbReference type="AlphaFoldDB" id="A0A5B7EBW6"/>
<organism evidence="3 4">
    <name type="scientific">Portunus trituberculatus</name>
    <name type="common">Swimming crab</name>
    <name type="synonym">Neptunus trituberculatus</name>
    <dbReference type="NCBI Taxonomy" id="210409"/>
    <lineage>
        <taxon>Eukaryota</taxon>
        <taxon>Metazoa</taxon>
        <taxon>Ecdysozoa</taxon>
        <taxon>Arthropoda</taxon>
        <taxon>Crustacea</taxon>
        <taxon>Multicrustacea</taxon>
        <taxon>Malacostraca</taxon>
        <taxon>Eumalacostraca</taxon>
        <taxon>Eucarida</taxon>
        <taxon>Decapoda</taxon>
        <taxon>Pleocyemata</taxon>
        <taxon>Brachyura</taxon>
        <taxon>Eubrachyura</taxon>
        <taxon>Portunoidea</taxon>
        <taxon>Portunidae</taxon>
        <taxon>Portuninae</taxon>
        <taxon>Portunus</taxon>
    </lineage>
</organism>
<sequence>MEVYSKDGDGGGQVEKSPVARNPQYHTTPPPFSHQPRRPCTVAATSSVAGKAEDTASTTSWGVVPLCPVTKASWAVRTDPMAGRWETCSAESQGREAERLTKEVEVEEEEAEEEEEEEKEEKEEIRVSLAQSISFDSPSPNSPPNPSRRSVPRSLPVKRPPSSSPQKFSILSVANLKEALKDDLEKRRDKNGVMADTQDSISLQKQRQEQKWSKCSCFLFSVELFVRVLKGLHTRTSLQHFLSLFSFLMFFSFSSLFAG</sequence>
<feature type="region of interest" description="Disordered" evidence="1">
    <location>
        <begin position="82"/>
        <end position="166"/>
    </location>
</feature>
<comment type="caution">
    <text evidence="3">The sequence shown here is derived from an EMBL/GenBank/DDBJ whole genome shotgun (WGS) entry which is preliminary data.</text>
</comment>
<feature type="compositionally biased region" description="Basic and acidic residues" evidence="1">
    <location>
        <begin position="93"/>
        <end position="104"/>
    </location>
</feature>
<keyword evidence="4" id="KW-1185">Reference proteome</keyword>
<reference evidence="3 4" key="1">
    <citation type="submission" date="2019-05" db="EMBL/GenBank/DDBJ databases">
        <title>Another draft genome of Portunus trituberculatus and its Hox gene families provides insights of decapod evolution.</title>
        <authorList>
            <person name="Jeong J.-H."/>
            <person name="Song I."/>
            <person name="Kim S."/>
            <person name="Choi T."/>
            <person name="Kim D."/>
            <person name="Ryu S."/>
            <person name="Kim W."/>
        </authorList>
    </citation>
    <scope>NUCLEOTIDE SEQUENCE [LARGE SCALE GENOMIC DNA]</scope>
    <source>
        <tissue evidence="3">Muscle</tissue>
    </source>
</reference>
<name>A0A5B7EBW6_PORTR</name>
<dbReference type="EMBL" id="VSRR010002488">
    <property type="protein sequence ID" value="MPC31700.1"/>
    <property type="molecule type" value="Genomic_DNA"/>
</dbReference>
<evidence type="ECO:0000313" key="4">
    <source>
        <dbReference type="Proteomes" id="UP000324222"/>
    </source>
</evidence>
<dbReference type="OrthoDB" id="1661883at2759"/>
<keyword evidence="2" id="KW-1133">Transmembrane helix</keyword>
<keyword evidence="2" id="KW-0812">Transmembrane</keyword>